<evidence type="ECO:0000313" key="2">
    <source>
        <dbReference type="Proteomes" id="UP000058925"/>
    </source>
</evidence>
<dbReference type="AlphaFoldDB" id="A0A654LYG3"/>
<name>A0A654LYG3_9ARCH</name>
<organism evidence="1 2">
    <name type="scientific">Candidatus Nitrosocosmicus oleophilus</name>
    <dbReference type="NCBI Taxonomy" id="1353260"/>
    <lineage>
        <taxon>Archaea</taxon>
        <taxon>Nitrososphaerota</taxon>
        <taxon>Nitrososphaeria</taxon>
        <taxon>Nitrososphaerales</taxon>
        <taxon>Nitrososphaeraceae</taxon>
        <taxon>Candidatus Nitrosocosmicus</taxon>
    </lineage>
</organism>
<reference evidence="2" key="1">
    <citation type="submission" date="2015-10" db="EMBL/GenBank/DDBJ databases">
        <title>Niche specialization of a soil ammonia-oxidizing archaeon, Candidatus Nitrosocosmicus oleophilus.</title>
        <authorList>
            <person name="Jung M.-Y."/>
            <person name="Rhee S.-K."/>
        </authorList>
    </citation>
    <scope>NUCLEOTIDE SEQUENCE [LARGE SCALE GENOMIC DNA]</scope>
    <source>
        <strain evidence="2">MY3</strain>
    </source>
</reference>
<accession>A0A654LYG3</accession>
<sequence length="49" mass="5625">MISSSIVVVGGCFLSKPKINYFTLSSLKIFHYNKRREKIRNELTTFVTG</sequence>
<proteinExistence type="predicted"/>
<keyword evidence="2" id="KW-1185">Reference proteome</keyword>
<gene>
    <name evidence="1" type="ORF">NMY3_01178</name>
</gene>
<dbReference type="KEGG" id="taa:NMY3_01178"/>
<dbReference type="EMBL" id="CP012850">
    <property type="protein sequence ID" value="ALI35383.1"/>
    <property type="molecule type" value="Genomic_DNA"/>
</dbReference>
<protein>
    <submittedName>
        <fullName evidence="1">Uncharacterized protein</fullName>
    </submittedName>
</protein>
<dbReference type="Proteomes" id="UP000058925">
    <property type="component" value="Chromosome"/>
</dbReference>
<evidence type="ECO:0000313" key="1">
    <source>
        <dbReference type="EMBL" id="ALI35383.1"/>
    </source>
</evidence>